<name>K9U381_CHRTP</name>
<sequence length="48" mass="5263">MVDSIALPVAVLILGWLLAAAIGSWAYFAGSNNENNKSFRLPKFVIKR</sequence>
<reference evidence="2 3" key="1">
    <citation type="submission" date="2012-06" db="EMBL/GenBank/DDBJ databases">
        <title>Finished chromosome of genome of Chroococcidiopsis thermalis PCC 7203.</title>
        <authorList>
            <consortium name="US DOE Joint Genome Institute"/>
            <person name="Gugger M."/>
            <person name="Coursin T."/>
            <person name="Rippka R."/>
            <person name="Tandeau De Marsac N."/>
            <person name="Huntemann M."/>
            <person name="Wei C.-L."/>
            <person name="Han J."/>
            <person name="Detter J.C."/>
            <person name="Han C."/>
            <person name="Tapia R."/>
            <person name="Davenport K."/>
            <person name="Daligault H."/>
            <person name="Erkkila T."/>
            <person name="Gu W."/>
            <person name="Munk A.C.C."/>
            <person name="Teshima H."/>
            <person name="Xu Y."/>
            <person name="Chain P."/>
            <person name="Chen A."/>
            <person name="Krypides N."/>
            <person name="Mavromatis K."/>
            <person name="Markowitz V."/>
            <person name="Szeto E."/>
            <person name="Ivanova N."/>
            <person name="Mikhailova N."/>
            <person name="Ovchinnikova G."/>
            <person name="Pagani I."/>
            <person name="Pati A."/>
            <person name="Goodwin L."/>
            <person name="Peters L."/>
            <person name="Pitluck S."/>
            <person name="Woyke T."/>
            <person name="Kerfeld C."/>
        </authorList>
    </citation>
    <scope>NUCLEOTIDE SEQUENCE [LARGE SCALE GENOMIC DNA]</scope>
    <source>
        <strain evidence="2 3">PCC 7203</strain>
    </source>
</reference>
<keyword evidence="1" id="KW-0472">Membrane</keyword>
<proteinExistence type="predicted"/>
<dbReference type="HOGENOM" id="CLU_3150985_0_0_3"/>
<evidence type="ECO:0000313" key="3">
    <source>
        <dbReference type="Proteomes" id="UP000010384"/>
    </source>
</evidence>
<accession>K9U381</accession>
<protein>
    <submittedName>
        <fullName evidence="2">Uncharacterized protein</fullName>
    </submittedName>
</protein>
<evidence type="ECO:0000313" key="2">
    <source>
        <dbReference type="EMBL" id="AFY88694.1"/>
    </source>
</evidence>
<dbReference type="RefSeq" id="WP_015155240.1">
    <property type="nucleotide sequence ID" value="NC_019695.1"/>
</dbReference>
<dbReference type="EMBL" id="CP003597">
    <property type="protein sequence ID" value="AFY88694.1"/>
    <property type="molecule type" value="Genomic_DNA"/>
</dbReference>
<dbReference type="Proteomes" id="UP000010384">
    <property type="component" value="Chromosome"/>
</dbReference>
<gene>
    <name evidence="2" type="ORF">Chro_3229</name>
</gene>
<dbReference type="InParanoid" id="K9U381"/>
<keyword evidence="1" id="KW-1133">Transmembrane helix</keyword>
<dbReference type="AlphaFoldDB" id="K9U381"/>
<keyword evidence="1" id="KW-0812">Transmembrane</keyword>
<feature type="transmembrane region" description="Helical" evidence="1">
    <location>
        <begin position="6"/>
        <end position="28"/>
    </location>
</feature>
<keyword evidence="3" id="KW-1185">Reference proteome</keyword>
<evidence type="ECO:0000256" key="1">
    <source>
        <dbReference type="SAM" id="Phobius"/>
    </source>
</evidence>
<organism evidence="2 3">
    <name type="scientific">Chroococcidiopsis thermalis (strain PCC 7203)</name>
    <dbReference type="NCBI Taxonomy" id="251229"/>
    <lineage>
        <taxon>Bacteria</taxon>
        <taxon>Bacillati</taxon>
        <taxon>Cyanobacteriota</taxon>
        <taxon>Cyanophyceae</taxon>
        <taxon>Chroococcidiopsidales</taxon>
        <taxon>Chroococcidiopsidaceae</taxon>
        <taxon>Chroococcidiopsis</taxon>
    </lineage>
</organism>
<dbReference type="KEGG" id="cthe:Chro_3229"/>